<proteinExistence type="predicted"/>
<evidence type="ECO:0000313" key="1">
    <source>
        <dbReference type="EMBL" id="KPL59458.1"/>
    </source>
</evidence>
<sequence>MLELADIKRQLRSFCRRNRTALKYTHIGEYSAEEVSEMFIDCVGTEEVIKILHDIDIINQRGGDTVKYFMLILEGLKAA</sequence>
<protein>
    <submittedName>
        <fullName evidence="1">Uncharacterized protein</fullName>
    </submittedName>
</protein>
<reference evidence="1 2" key="1">
    <citation type="submission" date="2015-08" db="EMBL/GenBank/DDBJ databases">
        <title>Draft Genome Sequence of Bacillus vietnamensis UCD-SED5.</title>
        <authorList>
            <person name="Lee R.D."/>
            <person name="Jospin G."/>
            <person name="Lang J.M."/>
            <person name="Coil D.A."/>
            <person name="Eisen J.A."/>
        </authorList>
    </citation>
    <scope>NUCLEOTIDE SEQUENCE [LARGE SCALE GENOMIC DNA]</scope>
    <source>
        <strain evidence="1 2">UCD-SED5</strain>
    </source>
</reference>
<name>A0A0N8GGU3_9BACI</name>
<accession>A0A0N8GGU3</accession>
<gene>
    <name evidence="1" type="ORF">AM506_10925</name>
</gene>
<dbReference type="RefSeq" id="WP_152968578.1">
    <property type="nucleotide sequence ID" value="NZ_JBCNGU010000021.1"/>
</dbReference>
<dbReference type="PATRIC" id="fig|218284.4.peg.3885"/>
<dbReference type="Proteomes" id="UP000050398">
    <property type="component" value="Unassembled WGS sequence"/>
</dbReference>
<dbReference type="EMBL" id="LIXZ01000007">
    <property type="protein sequence ID" value="KPL59458.1"/>
    <property type="molecule type" value="Genomic_DNA"/>
</dbReference>
<organism evidence="1 2">
    <name type="scientific">Rossellomorea vietnamensis</name>
    <dbReference type="NCBI Taxonomy" id="218284"/>
    <lineage>
        <taxon>Bacteria</taxon>
        <taxon>Bacillati</taxon>
        <taxon>Bacillota</taxon>
        <taxon>Bacilli</taxon>
        <taxon>Bacillales</taxon>
        <taxon>Bacillaceae</taxon>
        <taxon>Rossellomorea</taxon>
    </lineage>
</organism>
<dbReference type="AlphaFoldDB" id="A0A0N8GGU3"/>
<comment type="caution">
    <text evidence="1">The sequence shown here is derived from an EMBL/GenBank/DDBJ whole genome shotgun (WGS) entry which is preliminary data.</text>
</comment>
<evidence type="ECO:0000313" key="2">
    <source>
        <dbReference type="Proteomes" id="UP000050398"/>
    </source>
</evidence>
<dbReference type="OrthoDB" id="2906806at2"/>